<keyword evidence="8 10" id="KW-0131">Cell cycle</keyword>
<dbReference type="Gene3D" id="3.40.50.2000">
    <property type="entry name" value="Glycogen Phosphorylase B"/>
    <property type="match status" value="2"/>
</dbReference>
<keyword evidence="4 10" id="KW-0808">Transferase</keyword>
<evidence type="ECO:0000313" key="13">
    <source>
        <dbReference type="EMBL" id="PIR06431.1"/>
    </source>
</evidence>
<evidence type="ECO:0000256" key="10">
    <source>
        <dbReference type="HAMAP-Rule" id="MF_00033"/>
    </source>
</evidence>
<keyword evidence="2 10" id="KW-0132">Cell division</keyword>
<dbReference type="GO" id="GO:0071555">
    <property type="term" value="P:cell wall organization"/>
    <property type="evidence" value="ECO:0007669"/>
    <property type="project" value="UniProtKB-KW"/>
</dbReference>
<evidence type="ECO:0000259" key="11">
    <source>
        <dbReference type="Pfam" id="PF03033"/>
    </source>
</evidence>
<keyword evidence="6 10" id="KW-0573">Peptidoglycan synthesis</keyword>
<keyword evidence="7 10" id="KW-0472">Membrane</keyword>
<evidence type="ECO:0000256" key="7">
    <source>
        <dbReference type="ARBA" id="ARBA00023136"/>
    </source>
</evidence>
<keyword evidence="5 10" id="KW-0133">Cell shape</keyword>
<dbReference type="GO" id="GO:0050511">
    <property type="term" value="F:undecaprenyldiphospho-muramoylpentapeptide beta-N-acetylglucosaminyltransferase activity"/>
    <property type="evidence" value="ECO:0007669"/>
    <property type="project" value="UniProtKB-UniRule"/>
</dbReference>
<dbReference type="SUPFAM" id="SSF53756">
    <property type="entry name" value="UDP-Glycosyltransferase/glycogen phosphorylase"/>
    <property type="match status" value="1"/>
</dbReference>
<keyword evidence="1 10" id="KW-1003">Cell membrane</keyword>
<comment type="caution">
    <text evidence="13">The sequence shown here is derived from an EMBL/GenBank/DDBJ whole genome shotgun (WGS) entry which is preliminary data.</text>
</comment>
<evidence type="ECO:0000256" key="1">
    <source>
        <dbReference type="ARBA" id="ARBA00022475"/>
    </source>
</evidence>
<evidence type="ECO:0000313" key="14">
    <source>
        <dbReference type="Proteomes" id="UP000230564"/>
    </source>
</evidence>
<evidence type="ECO:0000256" key="6">
    <source>
        <dbReference type="ARBA" id="ARBA00022984"/>
    </source>
</evidence>
<dbReference type="GO" id="GO:0009252">
    <property type="term" value="P:peptidoglycan biosynthetic process"/>
    <property type="evidence" value="ECO:0007669"/>
    <property type="project" value="UniProtKB-UniRule"/>
</dbReference>
<comment type="catalytic activity">
    <reaction evidence="10">
        <text>di-trans,octa-cis-undecaprenyl diphospho-N-acetyl-alpha-D-muramoyl-L-alanyl-D-glutamyl-meso-2,6-diaminopimeloyl-D-alanyl-D-alanine + UDP-N-acetyl-alpha-D-glucosamine = di-trans,octa-cis-undecaprenyl diphospho-[N-acetyl-alpha-D-glucosaminyl-(1-&gt;4)]-N-acetyl-alpha-D-muramoyl-L-alanyl-D-glutamyl-meso-2,6-diaminopimeloyl-D-alanyl-D-alanine + UDP + H(+)</text>
        <dbReference type="Rhea" id="RHEA:31227"/>
        <dbReference type="ChEBI" id="CHEBI:15378"/>
        <dbReference type="ChEBI" id="CHEBI:57705"/>
        <dbReference type="ChEBI" id="CHEBI:58223"/>
        <dbReference type="ChEBI" id="CHEBI:61387"/>
        <dbReference type="ChEBI" id="CHEBI:61388"/>
        <dbReference type="EC" id="2.4.1.227"/>
    </reaction>
</comment>
<keyword evidence="3 10" id="KW-0328">Glycosyltransferase</keyword>
<comment type="similarity">
    <text evidence="10">Belongs to the glycosyltransferase 28 family. MurG subfamily.</text>
</comment>
<dbReference type="GO" id="GO:0051991">
    <property type="term" value="F:UDP-N-acetyl-D-glucosamine:N-acetylmuramoyl-L-alanyl-D-glutamyl-meso-2,6-diaminopimelyl-D-alanyl-D-alanine-diphosphoundecaprenol 4-beta-N-acetylglucosaminlytransferase activity"/>
    <property type="evidence" value="ECO:0007669"/>
    <property type="project" value="RHEA"/>
</dbReference>
<evidence type="ECO:0000259" key="12">
    <source>
        <dbReference type="Pfam" id="PF04101"/>
    </source>
</evidence>
<feature type="domain" description="Glycosyl transferase family 28 C-terminal" evidence="12">
    <location>
        <begin position="176"/>
        <end position="310"/>
    </location>
</feature>
<dbReference type="InterPro" id="IPR004276">
    <property type="entry name" value="GlycoTrans_28_N"/>
</dbReference>
<evidence type="ECO:0000256" key="4">
    <source>
        <dbReference type="ARBA" id="ARBA00022679"/>
    </source>
</evidence>
<dbReference type="AlphaFoldDB" id="A0A2H0NC17"/>
<sequence length="341" mass="38397">MEDKRIKIVLAGGGTLGSISPLLAIARQYPANYLFIKSKYGPEEDFIASYNINAVSIASGKLRRYFSWQNFFDFFKIKWAFWQSVRILLKFKPDVILTAGSFVAVPVVWAGWLLKIPAIVHQQDIEVGLANKLMAPFVKRITVSFPILKNNFKKDKTVVTGNPVRSLDKKIEGKPIVVITGGGLGARGLNQFIAPLVPLLTKQYEVHHILGNSNIDQKLNLQNYYPYQRIVGGMIELLAKADIIISRAGMSLITEVANLRKSLVLVPLPDSHQEKNAAFFAKNNAALIVKEGSRQIMERYLEKLMENNNLREVLADNLYNLFPKNAVKKYIKVINEVVNKK</sequence>
<name>A0A2H0NC17_9BACT</name>
<dbReference type="PANTHER" id="PTHR21015">
    <property type="entry name" value="UDP-N-ACETYLGLUCOSAMINE--N-ACETYLMURAMYL-(PENTAPEPTIDE) PYROPHOSPHORYL-UNDECAPRENOL N-ACETYLGLUCOSAMINE TRANSFERASE 1"/>
    <property type="match status" value="1"/>
</dbReference>
<dbReference type="EMBL" id="PCWQ01000013">
    <property type="protein sequence ID" value="PIR06431.1"/>
    <property type="molecule type" value="Genomic_DNA"/>
</dbReference>
<comment type="caution">
    <text evidence="10">Lacks conserved residue(s) required for the propagation of feature annotation.</text>
</comment>
<gene>
    <name evidence="10" type="primary">murG</name>
    <name evidence="13" type="ORF">COV55_04055</name>
</gene>
<feature type="binding site" evidence="10">
    <location>
        <position position="165"/>
    </location>
    <ligand>
        <name>UDP-N-acetyl-alpha-D-glucosamine</name>
        <dbReference type="ChEBI" id="CHEBI:57705"/>
    </ligand>
</feature>
<evidence type="ECO:0000256" key="2">
    <source>
        <dbReference type="ARBA" id="ARBA00022618"/>
    </source>
</evidence>
<dbReference type="UniPathway" id="UPA00219"/>
<evidence type="ECO:0000256" key="8">
    <source>
        <dbReference type="ARBA" id="ARBA00023306"/>
    </source>
</evidence>
<comment type="pathway">
    <text evidence="10">Cell wall biogenesis; peptidoglycan biosynthesis.</text>
</comment>
<comment type="function">
    <text evidence="10">Cell wall formation. Catalyzes the transfer of a GlcNAc subunit on undecaprenyl-pyrophosphoryl-MurNAc-pentapeptide (lipid intermediate I) to form undecaprenyl-pyrophosphoryl-MurNAc-(pentapeptide)GlcNAc (lipid intermediate II).</text>
</comment>
<keyword evidence="9 10" id="KW-0961">Cell wall biogenesis/degradation</keyword>
<dbReference type="HAMAP" id="MF_00033">
    <property type="entry name" value="MurG"/>
    <property type="match status" value="1"/>
</dbReference>
<reference evidence="13 14" key="1">
    <citation type="submission" date="2017-09" db="EMBL/GenBank/DDBJ databases">
        <title>Depth-based differentiation of microbial function through sediment-hosted aquifers and enrichment of novel symbionts in the deep terrestrial subsurface.</title>
        <authorList>
            <person name="Probst A.J."/>
            <person name="Ladd B."/>
            <person name="Jarett J.K."/>
            <person name="Geller-Mcgrath D.E."/>
            <person name="Sieber C.M."/>
            <person name="Emerson J.B."/>
            <person name="Anantharaman K."/>
            <person name="Thomas B.C."/>
            <person name="Malmstrom R."/>
            <person name="Stieglmeier M."/>
            <person name="Klingl A."/>
            <person name="Woyke T."/>
            <person name="Ryan C.M."/>
            <person name="Banfield J.F."/>
        </authorList>
    </citation>
    <scope>NUCLEOTIDE SEQUENCE [LARGE SCALE GENOMIC DNA]</scope>
    <source>
        <strain evidence="13">CG11_big_fil_rev_8_21_14_0_20_36_20</strain>
    </source>
</reference>
<dbReference type="Proteomes" id="UP000230564">
    <property type="component" value="Unassembled WGS sequence"/>
</dbReference>
<dbReference type="Pfam" id="PF04101">
    <property type="entry name" value="Glyco_tran_28_C"/>
    <property type="match status" value="1"/>
</dbReference>
<evidence type="ECO:0000256" key="3">
    <source>
        <dbReference type="ARBA" id="ARBA00022676"/>
    </source>
</evidence>
<protein>
    <recommendedName>
        <fullName evidence="10">UDP-N-acetylglucosamine--N-acetylmuramyl-(pentapeptide) pyrophosphoryl-undecaprenol N-acetylglucosamine transferase</fullName>
        <ecNumber evidence="10">2.4.1.227</ecNumber>
    </recommendedName>
    <alternativeName>
        <fullName evidence="10">Undecaprenyl-PP-MurNAc-pentapeptide-UDPGlcNAc GlcNAc transferase</fullName>
    </alternativeName>
</protein>
<dbReference type="CDD" id="cd03785">
    <property type="entry name" value="GT28_MurG"/>
    <property type="match status" value="1"/>
</dbReference>
<evidence type="ECO:0000256" key="9">
    <source>
        <dbReference type="ARBA" id="ARBA00023316"/>
    </source>
</evidence>
<feature type="binding site" evidence="10">
    <location>
        <position position="273"/>
    </location>
    <ligand>
        <name>UDP-N-acetyl-alpha-D-glucosamine</name>
        <dbReference type="ChEBI" id="CHEBI:57705"/>
    </ligand>
</feature>
<dbReference type="PANTHER" id="PTHR21015:SF27">
    <property type="entry name" value="UDP-N-ACETYLGLUCOSAMINE--N-ACETYLMURAMYL-(PENTAPEPTIDE) PYROPHOSPHORYL-UNDECAPRENOL N-ACETYLGLUCOSAMINE TRANSFERASE"/>
    <property type="match status" value="1"/>
</dbReference>
<feature type="domain" description="Glycosyltransferase family 28 N-terminal" evidence="11">
    <location>
        <begin position="8"/>
        <end position="142"/>
    </location>
</feature>
<accession>A0A2H0NC17</accession>
<dbReference type="GO" id="GO:0005975">
    <property type="term" value="P:carbohydrate metabolic process"/>
    <property type="evidence" value="ECO:0007669"/>
    <property type="project" value="InterPro"/>
</dbReference>
<dbReference type="Pfam" id="PF03033">
    <property type="entry name" value="Glyco_transf_28"/>
    <property type="match status" value="1"/>
</dbReference>
<dbReference type="GO" id="GO:0005886">
    <property type="term" value="C:plasma membrane"/>
    <property type="evidence" value="ECO:0007669"/>
    <property type="project" value="UniProtKB-SubCell"/>
</dbReference>
<proteinExistence type="inferred from homology"/>
<dbReference type="InterPro" id="IPR007235">
    <property type="entry name" value="Glyco_trans_28_C"/>
</dbReference>
<dbReference type="InterPro" id="IPR006009">
    <property type="entry name" value="GlcNAc_MurG"/>
</dbReference>
<dbReference type="GO" id="GO:0008360">
    <property type="term" value="P:regulation of cell shape"/>
    <property type="evidence" value="ECO:0007669"/>
    <property type="project" value="UniProtKB-KW"/>
</dbReference>
<comment type="subcellular location">
    <subcellularLocation>
        <location evidence="10">Cell membrane</location>
        <topology evidence="10">Peripheral membrane protein</topology>
        <orientation evidence="10">Cytoplasmic side</orientation>
    </subcellularLocation>
</comment>
<evidence type="ECO:0000256" key="5">
    <source>
        <dbReference type="ARBA" id="ARBA00022960"/>
    </source>
</evidence>
<dbReference type="EC" id="2.4.1.227" evidence="10"/>
<dbReference type="GO" id="GO:0051301">
    <property type="term" value="P:cell division"/>
    <property type="evidence" value="ECO:0007669"/>
    <property type="project" value="UniProtKB-KW"/>
</dbReference>
<organism evidence="13 14">
    <name type="scientific">Candidatus Komeilibacteria bacterium CG11_big_fil_rev_8_21_14_0_20_36_20</name>
    <dbReference type="NCBI Taxonomy" id="1974477"/>
    <lineage>
        <taxon>Bacteria</taxon>
        <taxon>Candidatus Komeiliibacteriota</taxon>
    </lineage>
</organism>